<keyword evidence="3" id="KW-1185">Reference proteome</keyword>
<dbReference type="AlphaFoldDB" id="A0A6G4AWU9"/>
<gene>
    <name evidence="2" type="ORF">G4H13_47440</name>
</gene>
<keyword evidence="1" id="KW-1133">Transmembrane helix</keyword>
<dbReference type="Proteomes" id="UP000476310">
    <property type="component" value="Unassembled WGS sequence"/>
</dbReference>
<dbReference type="RefSeq" id="WP_164437308.1">
    <property type="nucleotide sequence ID" value="NZ_JAAIKT010000147.1"/>
</dbReference>
<feature type="transmembrane region" description="Helical" evidence="1">
    <location>
        <begin position="76"/>
        <end position="97"/>
    </location>
</feature>
<evidence type="ECO:0000313" key="3">
    <source>
        <dbReference type="Proteomes" id="UP000476310"/>
    </source>
</evidence>
<organism evidence="2 3">
    <name type="scientific">Streptomyces rhizosphaericus</name>
    <dbReference type="NCBI Taxonomy" id="114699"/>
    <lineage>
        <taxon>Bacteria</taxon>
        <taxon>Bacillati</taxon>
        <taxon>Actinomycetota</taxon>
        <taxon>Actinomycetes</taxon>
        <taxon>Kitasatosporales</taxon>
        <taxon>Streptomycetaceae</taxon>
        <taxon>Streptomyces</taxon>
        <taxon>Streptomyces violaceusniger group</taxon>
    </lineage>
</organism>
<protein>
    <submittedName>
        <fullName evidence="2">Uncharacterized protein</fullName>
    </submittedName>
</protein>
<keyword evidence="1" id="KW-0812">Transmembrane</keyword>
<accession>A0A6G4AWU9</accession>
<dbReference type="EMBL" id="JAAIKT010000147">
    <property type="protein sequence ID" value="NEW77742.1"/>
    <property type="molecule type" value="Genomic_DNA"/>
</dbReference>
<sequence length="108" mass="11494">MLPNLILRVSASRTGRSARRSMSIMARVALITAMASVAFLAALTTVSSVAFAAAVTFARDVFAQGKDPRTRIGEARVLRLVLAVLVAVSLSLSTAISRYPVESHYGRS</sequence>
<name>A0A6G4AWU9_9ACTN</name>
<keyword evidence="1" id="KW-0472">Membrane</keyword>
<proteinExistence type="predicted"/>
<evidence type="ECO:0000313" key="2">
    <source>
        <dbReference type="EMBL" id="NEW77742.1"/>
    </source>
</evidence>
<comment type="caution">
    <text evidence="2">The sequence shown here is derived from an EMBL/GenBank/DDBJ whole genome shotgun (WGS) entry which is preliminary data.</text>
</comment>
<reference evidence="2" key="1">
    <citation type="submission" date="2020-02" db="EMBL/GenBank/DDBJ databases">
        <title>A new Streptomyces sp. for controlling soil-borne diseases.</title>
        <authorList>
            <person name="Li X."/>
            <person name="Tian Y."/>
            <person name="Gao K."/>
        </authorList>
    </citation>
    <scope>NUCLEOTIDE SEQUENCE [LARGE SCALE GENOMIC DNA]</scope>
    <source>
        <strain evidence="2">0250</strain>
    </source>
</reference>
<evidence type="ECO:0000256" key="1">
    <source>
        <dbReference type="SAM" id="Phobius"/>
    </source>
</evidence>